<dbReference type="FunFam" id="1.20.1280.290:FF:000007">
    <property type="entry name" value="Bidirectional sugar transporter SWEET7"/>
    <property type="match status" value="1"/>
</dbReference>
<feature type="transmembrane region" description="Helical" evidence="13">
    <location>
        <begin position="100"/>
        <end position="120"/>
    </location>
</feature>
<evidence type="ECO:0000313" key="17">
    <source>
        <dbReference type="EMBL" id="KAE9066128.1"/>
    </source>
</evidence>
<evidence type="ECO:0000256" key="5">
    <source>
        <dbReference type="ARBA" id="ARBA00022448"/>
    </source>
</evidence>
<keyword evidence="5" id="KW-0813">Transport</keyword>
<proteinExistence type="inferred from homology"/>
<feature type="transmembrane region" description="Helical" evidence="13">
    <location>
        <begin position="132"/>
        <end position="151"/>
    </location>
</feature>
<dbReference type="Proteomes" id="UP000460718">
    <property type="component" value="Unassembled WGS sequence"/>
</dbReference>
<evidence type="ECO:0000313" key="32">
    <source>
        <dbReference type="Proteomes" id="UP000486351"/>
    </source>
</evidence>
<evidence type="ECO:0000313" key="16">
    <source>
        <dbReference type="EMBL" id="KAE9061367.1"/>
    </source>
</evidence>
<evidence type="ECO:0000313" key="24">
    <source>
        <dbReference type="Proteomes" id="UP000429523"/>
    </source>
</evidence>
<keyword evidence="7" id="KW-0762">Sugar transport</keyword>
<dbReference type="EMBL" id="QXFW01005647">
    <property type="protein sequence ID" value="KAE8961390.1"/>
    <property type="molecule type" value="Genomic_DNA"/>
</dbReference>
<evidence type="ECO:0000256" key="9">
    <source>
        <dbReference type="ARBA" id="ARBA00022737"/>
    </source>
</evidence>
<dbReference type="Proteomes" id="UP000429523">
    <property type="component" value="Unassembled WGS sequence"/>
</dbReference>
<evidence type="ECO:0000256" key="3">
    <source>
        <dbReference type="ARBA" id="ARBA00007809"/>
    </source>
</evidence>
<comment type="subcellular location">
    <subcellularLocation>
        <location evidence="1">Cell membrane</location>
        <topology evidence="1">Multi-pass membrane protein</topology>
    </subcellularLocation>
    <subcellularLocation>
        <location evidence="2">Golgi apparatus membrane</location>
        <topology evidence="2">Multi-pass membrane protein</topology>
    </subcellularLocation>
</comment>
<feature type="transmembrane region" description="Helical" evidence="13">
    <location>
        <begin position="193"/>
        <end position="214"/>
    </location>
</feature>
<evidence type="ECO:0000313" key="20">
    <source>
        <dbReference type="EMBL" id="KAE9167399.1"/>
    </source>
</evidence>
<dbReference type="Proteomes" id="UP000433483">
    <property type="component" value="Unassembled WGS sequence"/>
</dbReference>
<evidence type="ECO:0000313" key="23">
    <source>
        <dbReference type="EMBL" id="KAE9287432.1"/>
    </source>
</evidence>
<keyword evidence="8 13" id="KW-0812">Transmembrane</keyword>
<dbReference type="EMBL" id="QXGA01005682">
    <property type="protein sequence ID" value="KAE9066128.1"/>
    <property type="molecule type" value="Genomic_DNA"/>
</dbReference>
<organism evidence="16 29">
    <name type="scientific">Phytophthora fragariae</name>
    <dbReference type="NCBI Taxonomy" id="53985"/>
    <lineage>
        <taxon>Eukaryota</taxon>
        <taxon>Sar</taxon>
        <taxon>Stramenopiles</taxon>
        <taxon>Oomycota</taxon>
        <taxon>Peronosporomycetes</taxon>
        <taxon>Peronosporales</taxon>
        <taxon>Peronosporaceae</taxon>
        <taxon>Phytophthora</taxon>
    </lineage>
</organism>
<evidence type="ECO:0000256" key="10">
    <source>
        <dbReference type="ARBA" id="ARBA00022989"/>
    </source>
</evidence>
<evidence type="ECO:0000256" key="7">
    <source>
        <dbReference type="ARBA" id="ARBA00022597"/>
    </source>
</evidence>
<evidence type="ECO:0000256" key="12">
    <source>
        <dbReference type="ARBA" id="ARBA00023136"/>
    </source>
</evidence>
<feature type="transmembrane region" description="Helical" evidence="13">
    <location>
        <begin position="163"/>
        <end position="187"/>
    </location>
</feature>
<evidence type="ECO:0000313" key="18">
    <source>
        <dbReference type="EMBL" id="KAE9070664.1"/>
    </source>
</evidence>
<dbReference type="PANTHER" id="PTHR10791:SF30">
    <property type="entry name" value="SUGAR TRANSPORTER SWEET1"/>
    <property type="match status" value="1"/>
</dbReference>
<dbReference type="InterPro" id="IPR047664">
    <property type="entry name" value="SWEET"/>
</dbReference>
<evidence type="ECO:0000313" key="21">
    <source>
        <dbReference type="EMBL" id="KAE9178159.1"/>
    </source>
</evidence>
<keyword evidence="25" id="KW-1185">Reference proteome</keyword>
<evidence type="ECO:0000313" key="28">
    <source>
        <dbReference type="Proteomes" id="UP000440732"/>
    </source>
</evidence>
<dbReference type="Proteomes" id="UP000486351">
    <property type="component" value="Unassembled WGS sequence"/>
</dbReference>
<protein>
    <recommendedName>
        <fullName evidence="4">Sugar transporter SWEET1</fullName>
    </recommendedName>
</protein>
<evidence type="ECO:0000313" key="14">
    <source>
        <dbReference type="EMBL" id="KAE8918885.1"/>
    </source>
</evidence>
<feature type="transmembrane region" description="Helical" evidence="13">
    <location>
        <begin position="39"/>
        <end position="57"/>
    </location>
</feature>
<evidence type="ECO:0000256" key="8">
    <source>
        <dbReference type="ARBA" id="ARBA00022692"/>
    </source>
</evidence>
<dbReference type="AlphaFoldDB" id="A0A6A3PIQ8"/>
<dbReference type="EMBL" id="QXFX01003178">
    <property type="protein sequence ID" value="KAE9070664.1"/>
    <property type="molecule type" value="Genomic_DNA"/>
</dbReference>
<dbReference type="GO" id="GO:0000139">
    <property type="term" value="C:Golgi membrane"/>
    <property type="evidence" value="ECO:0007669"/>
    <property type="project" value="UniProtKB-SubCell"/>
</dbReference>
<evidence type="ECO:0000313" key="33">
    <source>
        <dbReference type="Proteomes" id="UP000488956"/>
    </source>
</evidence>
<dbReference type="EMBL" id="QXFZ01005291">
    <property type="protein sequence ID" value="KAE9061367.1"/>
    <property type="molecule type" value="Genomic_DNA"/>
</dbReference>
<dbReference type="Proteomes" id="UP000440732">
    <property type="component" value="Unassembled WGS sequence"/>
</dbReference>
<feature type="transmembrane region" description="Helical" evidence="13">
    <location>
        <begin position="63"/>
        <end position="88"/>
    </location>
</feature>
<evidence type="ECO:0000313" key="15">
    <source>
        <dbReference type="EMBL" id="KAE8961390.1"/>
    </source>
</evidence>
<sequence length="291" mass="30925">MTVAFELLRVLATCSSVVLYVSPWPDFRRIQRRRSPGDASLLPVVMLFYNAYMWCVYGCVADSIFPLFVVNAFGVATSVFFSAVYVRYSSAQQQLQYARRLWLGTGLAMALATAYAVAGLQGVTNQRPAEVAATLGVVCVTANICLFASPLETMGKVVRSKSAASLPIALCVANLASGALWSVLAIAQRDVFVLAPNALGTTLSLVQVALYLAYPPPPEEDAGVLRPERSRPLPVITTASKSDEISVKVAVQGPVFMPEATSLTPLVAGRGEARSLLPGTYGSKGVEVTAA</sequence>
<dbReference type="Proteomes" id="UP000488956">
    <property type="component" value="Unassembled WGS sequence"/>
</dbReference>
<evidence type="ECO:0000313" key="25">
    <source>
        <dbReference type="Proteomes" id="UP000433483"/>
    </source>
</evidence>
<dbReference type="EMBL" id="QXGB01005433">
    <property type="protein sequence ID" value="KAE9163111.1"/>
    <property type="molecule type" value="Genomic_DNA"/>
</dbReference>
<dbReference type="Proteomes" id="UP000476176">
    <property type="component" value="Unassembled WGS sequence"/>
</dbReference>
<dbReference type="PANTHER" id="PTHR10791">
    <property type="entry name" value="RAG1-ACTIVATING PROTEIN 1"/>
    <property type="match status" value="1"/>
</dbReference>
<dbReference type="Proteomes" id="UP000441208">
    <property type="component" value="Unassembled WGS sequence"/>
</dbReference>
<dbReference type="OrthoDB" id="409725at2759"/>
<dbReference type="EMBL" id="QXFY01003210">
    <property type="protein sequence ID" value="KAE9287432.1"/>
    <property type="molecule type" value="Genomic_DNA"/>
</dbReference>
<comment type="similarity">
    <text evidence="3">Belongs to the SWEET sugar transporter family.</text>
</comment>
<dbReference type="GO" id="GO:0051119">
    <property type="term" value="F:sugar transmembrane transporter activity"/>
    <property type="evidence" value="ECO:0007669"/>
    <property type="project" value="InterPro"/>
</dbReference>
<evidence type="ECO:0000256" key="2">
    <source>
        <dbReference type="ARBA" id="ARBA00004653"/>
    </source>
</evidence>
<dbReference type="EMBL" id="QXGE01005707">
    <property type="protein sequence ID" value="KAE9266801.1"/>
    <property type="molecule type" value="Genomic_DNA"/>
</dbReference>
<evidence type="ECO:0000313" key="31">
    <source>
        <dbReference type="Proteomes" id="UP000476176"/>
    </source>
</evidence>
<keyword evidence="11" id="KW-0333">Golgi apparatus</keyword>
<reference evidence="24 25" key="1">
    <citation type="submission" date="2018-08" db="EMBL/GenBank/DDBJ databases">
        <title>Genomic investigation of the strawberry pathogen Phytophthora fragariae indicates pathogenicity is determined by transcriptional variation in three key races.</title>
        <authorList>
            <person name="Adams T.M."/>
            <person name="Armitage A.D."/>
            <person name="Sobczyk M.K."/>
            <person name="Bates H.J."/>
            <person name="Dunwell J.M."/>
            <person name="Nellist C.F."/>
            <person name="Harrison R.J."/>
        </authorList>
    </citation>
    <scope>NUCLEOTIDE SEQUENCE [LARGE SCALE GENOMIC DNA]</scope>
    <source>
        <strain evidence="22 26">A4</strain>
        <strain evidence="20 27">BC-1</strain>
        <strain evidence="21 31">BC-23</strain>
        <strain evidence="19 25">NOV-27</strain>
        <strain evidence="17 28">NOV-5</strain>
        <strain evidence="16 29">NOV-71</strain>
        <strain evidence="23 32">NOV-77</strain>
        <strain evidence="14 24">NOV-9</strain>
        <strain evidence="18 33">ONT-3</strain>
        <strain evidence="15 30">SCRP245</strain>
    </source>
</reference>
<gene>
    <name evidence="22" type="ORF">PF001_g30331</name>
    <name evidence="20" type="ORF">PF002_g30887</name>
    <name evidence="21" type="ORF">PF004_g25564</name>
    <name evidence="19" type="ORF">PF005_g30578</name>
    <name evidence="17" type="ORF">PF006_g30310</name>
    <name evidence="16" type="ORF">PF007_g30280</name>
    <name evidence="23" type="ORF">PF008_g26407</name>
    <name evidence="14" type="ORF">PF009_g30803</name>
    <name evidence="18" type="ORF">PF010_g26179</name>
    <name evidence="15" type="ORF">PF011_g29769</name>
</gene>
<keyword evidence="12 13" id="KW-0472">Membrane</keyword>
<feature type="transmembrane region" description="Helical" evidence="13">
    <location>
        <begin position="6"/>
        <end position="27"/>
    </location>
</feature>
<dbReference type="FunFam" id="1.20.1280.290:FF:000004">
    <property type="entry name" value="Sugar transporter SWEET"/>
    <property type="match status" value="1"/>
</dbReference>
<dbReference type="EMBL" id="QXGF01005193">
    <property type="protein sequence ID" value="KAE8918885.1"/>
    <property type="molecule type" value="Genomic_DNA"/>
</dbReference>
<keyword evidence="9" id="KW-0677">Repeat</keyword>
<accession>A0A6A3PIQ8</accession>
<evidence type="ECO:0000313" key="27">
    <source>
        <dbReference type="Proteomes" id="UP000440367"/>
    </source>
</evidence>
<dbReference type="GO" id="GO:0005886">
    <property type="term" value="C:plasma membrane"/>
    <property type="evidence" value="ECO:0007669"/>
    <property type="project" value="UniProtKB-SubCell"/>
</dbReference>
<evidence type="ECO:0000313" key="22">
    <source>
        <dbReference type="EMBL" id="KAE9266801.1"/>
    </source>
</evidence>
<evidence type="ECO:0000256" key="6">
    <source>
        <dbReference type="ARBA" id="ARBA00022475"/>
    </source>
</evidence>
<name>A0A6A3PIQ8_9STRA</name>
<evidence type="ECO:0000313" key="29">
    <source>
        <dbReference type="Proteomes" id="UP000441208"/>
    </source>
</evidence>
<dbReference type="Proteomes" id="UP000437068">
    <property type="component" value="Unassembled WGS sequence"/>
</dbReference>
<dbReference type="InterPro" id="IPR004316">
    <property type="entry name" value="SWEET_rpt"/>
</dbReference>
<dbReference type="EMBL" id="QXGD01005111">
    <property type="protein sequence ID" value="KAE9167399.1"/>
    <property type="molecule type" value="Genomic_DNA"/>
</dbReference>
<evidence type="ECO:0000313" key="26">
    <source>
        <dbReference type="Proteomes" id="UP000437068"/>
    </source>
</evidence>
<dbReference type="Gene3D" id="1.20.1280.290">
    <property type="match status" value="2"/>
</dbReference>
<dbReference type="EMBL" id="QXGC01003148">
    <property type="protein sequence ID" value="KAE9178159.1"/>
    <property type="molecule type" value="Genomic_DNA"/>
</dbReference>
<keyword evidence="6" id="KW-1003">Cell membrane</keyword>
<evidence type="ECO:0000256" key="1">
    <source>
        <dbReference type="ARBA" id="ARBA00004651"/>
    </source>
</evidence>
<dbReference type="Proteomes" id="UP000440367">
    <property type="component" value="Unassembled WGS sequence"/>
</dbReference>
<evidence type="ECO:0000256" key="13">
    <source>
        <dbReference type="SAM" id="Phobius"/>
    </source>
</evidence>
<dbReference type="Pfam" id="PF03083">
    <property type="entry name" value="MtN3_slv"/>
    <property type="match status" value="2"/>
</dbReference>
<evidence type="ECO:0000313" key="19">
    <source>
        <dbReference type="EMBL" id="KAE9163111.1"/>
    </source>
</evidence>
<evidence type="ECO:0000256" key="11">
    <source>
        <dbReference type="ARBA" id="ARBA00023034"/>
    </source>
</evidence>
<comment type="caution">
    <text evidence="16">The sequence shown here is derived from an EMBL/GenBank/DDBJ whole genome shotgun (WGS) entry which is preliminary data.</text>
</comment>
<evidence type="ECO:0000256" key="4">
    <source>
        <dbReference type="ARBA" id="ARBA00021741"/>
    </source>
</evidence>
<keyword evidence="10 13" id="KW-1133">Transmembrane helix</keyword>
<evidence type="ECO:0000313" key="30">
    <source>
        <dbReference type="Proteomes" id="UP000460718"/>
    </source>
</evidence>